<proteinExistence type="predicted"/>
<name>A0ABR1M2J0_9PEZI</name>
<dbReference type="EMBL" id="JBBPEH010000003">
    <property type="protein sequence ID" value="KAK7540990.1"/>
    <property type="molecule type" value="Genomic_DNA"/>
</dbReference>
<feature type="region of interest" description="Disordered" evidence="1">
    <location>
        <begin position="162"/>
        <end position="182"/>
    </location>
</feature>
<sequence>MFENFSFDAASRHPSSFDADDCDPYWPMSPMSPMSPTSSPAPGFGFGFDFLSPRSDPTPSVEELSWRFARQNIRSQPPPFCLDEQEWRRASSNASSTASSPLTAEFPDATSCPSPAHIRNRRQAHMQLQCESTHMRDIADLVKKMVEEGDQCVLTSRNDSIFSSASSTSSGDDVEPCDIPRKLSAPLVSQPLRYKRSGDTFRGSAVSKDVRFRKRALTSRKHLARNLSRE</sequence>
<dbReference type="RefSeq" id="XP_066657921.1">
    <property type="nucleotide sequence ID" value="XM_066798008.1"/>
</dbReference>
<reference evidence="2 3" key="1">
    <citation type="submission" date="2024-04" db="EMBL/GenBank/DDBJ databases">
        <title>Phyllosticta paracitricarpa is synonymous to the EU quarantine fungus P. citricarpa based on phylogenomic analyses.</title>
        <authorList>
            <consortium name="Lawrence Berkeley National Laboratory"/>
            <person name="Van ingen-buijs V.A."/>
            <person name="Van westerhoven A.C."/>
            <person name="Haridas S."/>
            <person name="Skiadas P."/>
            <person name="Martin F."/>
            <person name="Groenewald J.Z."/>
            <person name="Crous P.W."/>
            <person name="Seidl M.F."/>
        </authorList>
    </citation>
    <scope>NUCLEOTIDE SEQUENCE [LARGE SCALE GENOMIC DNA]</scope>
    <source>
        <strain evidence="2 3">CPC 17464</strain>
    </source>
</reference>
<comment type="caution">
    <text evidence="2">The sequence shown here is derived from an EMBL/GenBank/DDBJ whole genome shotgun (WGS) entry which is preliminary data.</text>
</comment>
<dbReference type="Proteomes" id="UP001360953">
    <property type="component" value="Unassembled WGS sequence"/>
</dbReference>
<evidence type="ECO:0000313" key="2">
    <source>
        <dbReference type="EMBL" id="KAK7540990.1"/>
    </source>
</evidence>
<feature type="region of interest" description="Disordered" evidence="1">
    <location>
        <begin position="86"/>
        <end position="112"/>
    </location>
</feature>
<accession>A0ABR1M2J0</accession>
<organism evidence="2 3">
    <name type="scientific">Phyllosticta citribraziliensis</name>
    <dbReference type="NCBI Taxonomy" id="989973"/>
    <lineage>
        <taxon>Eukaryota</taxon>
        <taxon>Fungi</taxon>
        <taxon>Dikarya</taxon>
        <taxon>Ascomycota</taxon>
        <taxon>Pezizomycotina</taxon>
        <taxon>Dothideomycetes</taxon>
        <taxon>Dothideomycetes incertae sedis</taxon>
        <taxon>Botryosphaeriales</taxon>
        <taxon>Phyllostictaceae</taxon>
        <taxon>Phyllosticta</taxon>
    </lineage>
</organism>
<evidence type="ECO:0000313" key="3">
    <source>
        <dbReference type="Proteomes" id="UP001360953"/>
    </source>
</evidence>
<protein>
    <submittedName>
        <fullName evidence="2">Uncharacterized protein</fullName>
    </submittedName>
</protein>
<gene>
    <name evidence="2" type="ORF">J3D65DRAFT_601084</name>
</gene>
<feature type="compositionally biased region" description="Low complexity" evidence="1">
    <location>
        <begin position="90"/>
        <end position="100"/>
    </location>
</feature>
<evidence type="ECO:0000256" key="1">
    <source>
        <dbReference type="SAM" id="MobiDB-lite"/>
    </source>
</evidence>
<dbReference type="GeneID" id="92030914"/>
<keyword evidence="3" id="KW-1185">Reference proteome</keyword>